<evidence type="ECO:0000259" key="8">
    <source>
        <dbReference type="Pfam" id="PF13359"/>
    </source>
</evidence>
<evidence type="ECO:0000256" key="1">
    <source>
        <dbReference type="ARBA" id="ARBA00001968"/>
    </source>
</evidence>
<dbReference type="GO" id="GO:0005634">
    <property type="term" value="C:nucleus"/>
    <property type="evidence" value="ECO:0007669"/>
    <property type="project" value="UniProtKB-SubCell"/>
</dbReference>
<dbReference type="InterPro" id="IPR045249">
    <property type="entry name" value="HARBI1-like"/>
</dbReference>
<reference evidence="9 10" key="1">
    <citation type="submission" date="2019-08" db="EMBL/GenBank/DDBJ databases">
        <title>Whole genome of Aphis craccivora.</title>
        <authorList>
            <person name="Voronova N.V."/>
            <person name="Shulinski R.S."/>
            <person name="Bandarenka Y.V."/>
            <person name="Zhorov D.G."/>
            <person name="Warner D."/>
        </authorList>
    </citation>
    <scope>NUCLEOTIDE SEQUENCE [LARGE SCALE GENOMIC DNA]</scope>
    <source>
        <strain evidence="9">180601</strain>
        <tissue evidence="9">Whole Body</tissue>
    </source>
</reference>
<evidence type="ECO:0000313" key="9">
    <source>
        <dbReference type="EMBL" id="KAF0730698.1"/>
    </source>
</evidence>
<dbReference type="GO" id="GO:0004518">
    <property type="term" value="F:nuclease activity"/>
    <property type="evidence" value="ECO:0007669"/>
    <property type="project" value="UniProtKB-KW"/>
</dbReference>
<dbReference type="EMBL" id="VUJU01008444">
    <property type="protein sequence ID" value="KAF0730698.1"/>
    <property type="molecule type" value="Genomic_DNA"/>
</dbReference>
<comment type="subcellular location">
    <subcellularLocation>
        <location evidence="2">Nucleus</location>
    </subcellularLocation>
</comment>
<dbReference type="GO" id="GO:0016787">
    <property type="term" value="F:hydrolase activity"/>
    <property type="evidence" value="ECO:0007669"/>
    <property type="project" value="UniProtKB-KW"/>
</dbReference>
<evidence type="ECO:0000313" key="10">
    <source>
        <dbReference type="Proteomes" id="UP000478052"/>
    </source>
</evidence>
<protein>
    <submittedName>
        <fullName evidence="9">Protein ALP1-like</fullName>
    </submittedName>
</protein>
<organism evidence="9 10">
    <name type="scientific">Aphis craccivora</name>
    <name type="common">Cowpea aphid</name>
    <dbReference type="NCBI Taxonomy" id="307492"/>
    <lineage>
        <taxon>Eukaryota</taxon>
        <taxon>Metazoa</taxon>
        <taxon>Ecdysozoa</taxon>
        <taxon>Arthropoda</taxon>
        <taxon>Hexapoda</taxon>
        <taxon>Insecta</taxon>
        <taxon>Pterygota</taxon>
        <taxon>Neoptera</taxon>
        <taxon>Paraneoptera</taxon>
        <taxon>Hemiptera</taxon>
        <taxon>Sternorrhyncha</taxon>
        <taxon>Aphidomorpha</taxon>
        <taxon>Aphidoidea</taxon>
        <taxon>Aphididae</taxon>
        <taxon>Aphidini</taxon>
        <taxon>Aphis</taxon>
        <taxon>Aphis</taxon>
    </lineage>
</organism>
<evidence type="ECO:0000256" key="5">
    <source>
        <dbReference type="ARBA" id="ARBA00022723"/>
    </source>
</evidence>
<comment type="similarity">
    <text evidence="3">Belongs to the HARBI1 family.</text>
</comment>
<gene>
    <name evidence="9" type="ORF">FWK35_00028732</name>
</gene>
<sequence>MAEPTNDKWLDISEHFMNVTNFPNCLGAIDGKHIRIIKPAHSGSQYYNYKHFFSMVLLAVCDSIYCFTTVDIGDYGKNNDSSMFKNSIFFKKLIINKKQLNIPDDSLLPGTSVPNLPYVIVGDEAFGLSQHIMRPYAGKNITIKKRVFNYRLSRARRLIECSFGILSNKWRIFHRPLNVSENFAEDIIKACVILHNFVRIRDENTLTFEDTLSYQGFTNMNGILDNIAGKTPTSIRDHFADYFMDVGQVPWQLDSIQK</sequence>
<keyword evidence="4" id="KW-0540">Nuclease</keyword>
<dbReference type="Pfam" id="PF13359">
    <property type="entry name" value="DDE_Tnp_4"/>
    <property type="match status" value="1"/>
</dbReference>
<comment type="caution">
    <text evidence="9">The sequence shown here is derived from an EMBL/GenBank/DDBJ whole genome shotgun (WGS) entry which is preliminary data.</text>
</comment>
<dbReference type="PANTHER" id="PTHR22930:SF269">
    <property type="entry name" value="NUCLEASE HARBI1-LIKE PROTEIN"/>
    <property type="match status" value="1"/>
</dbReference>
<comment type="cofactor">
    <cofactor evidence="1">
        <name>a divalent metal cation</name>
        <dbReference type="ChEBI" id="CHEBI:60240"/>
    </cofactor>
</comment>
<dbReference type="Proteomes" id="UP000478052">
    <property type="component" value="Unassembled WGS sequence"/>
</dbReference>
<keyword evidence="7" id="KW-0539">Nucleus</keyword>
<proteinExistence type="inferred from homology"/>
<dbReference type="PANTHER" id="PTHR22930">
    <property type="match status" value="1"/>
</dbReference>
<evidence type="ECO:0000256" key="7">
    <source>
        <dbReference type="ARBA" id="ARBA00023242"/>
    </source>
</evidence>
<dbReference type="OrthoDB" id="6579366at2759"/>
<evidence type="ECO:0000256" key="6">
    <source>
        <dbReference type="ARBA" id="ARBA00022801"/>
    </source>
</evidence>
<evidence type="ECO:0000256" key="3">
    <source>
        <dbReference type="ARBA" id="ARBA00006958"/>
    </source>
</evidence>
<evidence type="ECO:0000256" key="4">
    <source>
        <dbReference type="ARBA" id="ARBA00022722"/>
    </source>
</evidence>
<keyword evidence="5" id="KW-0479">Metal-binding</keyword>
<dbReference type="InterPro" id="IPR027806">
    <property type="entry name" value="HARBI1_dom"/>
</dbReference>
<feature type="domain" description="DDE Tnp4" evidence="8">
    <location>
        <begin position="29"/>
        <end position="196"/>
    </location>
</feature>
<evidence type="ECO:0000256" key="2">
    <source>
        <dbReference type="ARBA" id="ARBA00004123"/>
    </source>
</evidence>
<keyword evidence="10" id="KW-1185">Reference proteome</keyword>
<name>A0A6G0WTE0_APHCR</name>
<keyword evidence="6" id="KW-0378">Hydrolase</keyword>
<accession>A0A6G0WTE0</accession>
<dbReference type="GO" id="GO:0046872">
    <property type="term" value="F:metal ion binding"/>
    <property type="evidence" value="ECO:0007669"/>
    <property type="project" value="UniProtKB-KW"/>
</dbReference>
<dbReference type="AlphaFoldDB" id="A0A6G0WTE0"/>